<proteinExistence type="predicted"/>
<accession>A0A7X0MIZ2</accession>
<organism evidence="1 2">
    <name type="scientific">Pedobacter cryoconitis</name>
    <dbReference type="NCBI Taxonomy" id="188932"/>
    <lineage>
        <taxon>Bacteria</taxon>
        <taxon>Pseudomonadati</taxon>
        <taxon>Bacteroidota</taxon>
        <taxon>Sphingobacteriia</taxon>
        <taxon>Sphingobacteriales</taxon>
        <taxon>Sphingobacteriaceae</taxon>
        <taxon>Pedobacter</taxon>
    </lineage>
</organism>
<evidence type="ECO:0000313" key="2">
    <source>
        <dbReference type="Proteomes" id="UP000521017"/>
    </source>
</evidence>
<reference evidence="1 2" key="1">
    <citation type="submission" date="2020-08" db="EMBL/GenBank/DDBJ databases">
        <title>Genomic Encyclopedia of Type Strains, Phase IV (KMG-V): Genome sequencing to study the core and pangenomes of soil and plant-associated prokaryotes.</title>
        <authorList>
            <person name="Whitman W."/>
        </authorList>
    </citation>
    <scope>NUCLEOTIDE SEQUENCE [LARGE SCALE GENOMIC DNA]</scope>
    <source>
        <strain evidence="1 2">M2T3</strain>
    </source>
</reference>
<sequence length="214" mass="23747">MAILKKGLNGGFTGKIGNTVTYSLYGKIVKRAIGIRTDAPTVPVLSIWQATALTSAFLKPVKEFIKIGFDLEAKQISKSYYAVATSYTRLNAITGTYPSQHIDFTKVLLSKGKMPETPMTRVKATEGSLLFSWDAKFVAHGIKDSDQVMLLAYIPEKRIAIHELYAAKRVEGTGYLSMPRTRIPLIAETYISFISENHKSISNSIYTGQITWQT</sequence>
<dbReference type="InterPro" id="IPR046233">
    <property type="entry name" value="DUF6266"/>
</dbReference>
<protein>
    <submittedName>
        <fullName evidence="1">Uncharacterized protein</fullName>
    </submittedName>
</protein>
<gene>
    <name evidence="1" type="ORF">HDF25_003090</name>
</gene>
<dbReference type="AlphaFoldDB" id="A0A7X0MIZ2"/>
<evidence type="ECO:0000313" key="1">
    <source>
        <dbReference type="EMBL" id="MBB6500927.1"/>
    </source>
</evidence>
<dbReference type="Pfam" id="PF19781">
    <property type="entry name" value="DUF6266"/>
    <property type="match status" value="1"/>
</dbReference>
<dbReference type="RefSeq" id="WP_184626200.1">
    <property type="nucleotide sequence ID" value="NZ_JACHCC010000008.1"/>
</dbReference>
<comment type="caution">
    <text evidence="1">The sequence shown here is derived from an EMBL/GenBank/DDBJ whole genome shotgun (WGS) entry which is preliminary data.</text>
</comment>
<name>A0A7X0MIZ2_9SPHI</name>
<dbReference type="EMBL" id="JACHCC010000008">
    <property type="protein sequence ID" value="MBB6500927.1"/>
    <property type="molecule type" value="Genomic_DNA"/>
</dbReference>
<feature type="non-terminal residue" evidence="1">
    <location>
        <position position="214"/>
    </location>
</feature>
<dbReference type="Proteomes" id="UP000521017">
    <property type="component" value="Unassembled WGS sequence"/>
</dbReference>